<keyword evidence="1" id="KW-1133">Transmembrane helix</keyword>
<evidence type="ECO:0000313" key="2">
    <source>
        <dbReference type="EMBL" id="OCK81782.1"/>
    </source>
</evidence>
<keyword evidence="3" id="KW-1185">Reference proteome</keyword>
<accession>A0A8E2JGS3</accession>
<dbReference type="OrthoDB" id="10638916at2759"/>
<dbReference type="EMBL" id="KV744909">
    <property type="protein sequence ID" value="OCK81782.1"/>
    <property type="molecule type" value="Genomic_DNA"/>
</dbReference>
<dbReference type="AlphaFoldDB" id="A0A8E2JGS3"/>
<organism evidence="2 3">
    <name type="scientific">Lepidopterella palustris CBS 459.81</name>
    <dbReference type="NCBI Taxonomy" id="1314670"/>
    <lineage>
        <taxon>Eukaryota</taxon>
        <taxon>Fungi</taxon>
        <taxon>Dikarya</taxon>
        <taxon>Ascomycota</taxon>
        <taxon>Pezizomycotina</taxon>
        <taxon>Dothideomycetes</taxon>
        <taxon>Pleosporomycetidae</taxon>
        <taxon>Mytilinidiales</taxon>
        <taxon>Argynnaceae</taxon>
        <taxon>Lepidopterella</taxon>
    </lineage>
</organism>
<keyword evidence="1" id="KW-0472">Membrane</keyword>
<feature type="transmembrane region" description="Helical" evidence="1">
    <location>
        <begin position="163"/>
        <end position="184"/>
    </location>
</feature>
<proteinExistence type="predicted"/>
<keyword evidence="1" id="KW-0812">Transmembrane</keyword>
<dbReference type="Proteomes" id="UP000250266">
    <property type="component" value="Unassembled WGS sequence"/>
</dbReference>
<gene>
    <name evidence="2" type="ORF">K432DRAFT_7582</name>
</gene>
<protein>
    <submittedName>
        <fullName evidence="2">Uncharacterized protein</fullName>
    </submittedName>
</protein>
<reference evidence="2 3" key="1">
    <citation type="journal article" date="2016" name="Nat. Commun.">
        <title>Ectomycorrhizal ecology is imprinted in the genome of the dominant symbiotic fungus Cenococcum geophilum.</title>
        <authorList>
            <consortium name="DOE Joint Genome Institute"/>
            <person name="Peter M."/>
            <person name="Kohler A."/>
            <person name="Ohm R.A."/>
            <person name="Kuo A."/>
            <person name="Krutzmann J."/>
            <person name="Morin E."/>
            <person name="Arend M."/>
            <person name="Barry K.W."/>
            <person name="Binder M."/>
            <person name="Choi C."/>
            <person name="Clum A."/>
            <person name="Copeland A."/>
            <person name="Grisel N."/>
            <person name="Haridas S."/>
            <person name="Kipfer T."/>
            <person name="LaButti K."/>
            <person name="Lindquist E."/>
            <person name="Lipzen A."/>
            <person name="Maire R."/>
            <person name="Meier B."/>
            <person name="Mihaltcheva S."/>
            <person name="Molinier V."/>
            <person name="Murat C."/>
            <person name="Poggeler S."/>
            <person name="Quandt C.A."/>
            <person name="Sperisen C."/>
            <person name="Tritt A."/>
            <person name="Tisserant E."/>
            <person name="Crous P.W."/>
            <person name="Henrissat B."/>
            <person name="Nehls U."/>
            <person name="Egli S."/>
            <person name="Spatafora J.W."/>
            <person name="Grigoriev I.V."/>
            <person name="Martin F.M."/>
        </authorList>
    </citation>
    <scope>NUCLEOTIDE SEQUENCE [LARGE SCALE GENOMIC DNA]</scope>
    <source>
        <strain evidence="2 3">CBS 459.81</strain>
    </source>
</reference>
<evidence type="ECO:0000313" key="3">
    <source>
        <dbReference type="Proteomes" id="UP000250266"/>
    </source>
</evidence>
<evidence type="ECO:0000256" key="1">
    <source>
        <dbReference type="SAM" id="Phobius"/>
    </source>
</evidence>
<name>A0A8E2JGS3_9PEZI</name>
<sequence length="185" mass="19419">MYQRSTNELLELRRNGLFMRLRRRESGIRVRPIPAPSSHPPGYNLHISTLLVHSPWLISNHRISCWTDFCPGATDVVCMQSLEIHDLCVAANMAPPVFKDYACPTTFSDMPTSASYLPASTAAGSPAMSKAATTAAGSVAGSTATAAAKTSTAGAAFVHGSPIMGAVLPIGGVLAFGIVGLAMFL</sequence>